<gene>
    <name evidence="1" type="ORF">lb338_phage_174</name>
</gene>
<dbReference type="RefSeq" id="YP_002790853.1">
    <property type="nucleotide sequence ID" value="NC_012530.1"/>
</dbReference>
<organism evidence="1 2">
    <name type="scientific">Lactobacillus phage Lb338-1</name>
    <dbReference type="NCBI Taxonomy" id="2892342"/>
    <lineage>
        <taxon>Viruses</taxon>
        <taxon>Duplodnaviria</taxon>
        <taxon>Heunggongvirae</taxon>
        <taxon>Uroviricota</taxon>
        <taxon>Caudoviricetes</taxon>
        <taxon>Herelleviridae</taxon>
        <taxon>Mooreparkvirus</taxon>
        <taxon>Mooreparkvirus Lb3381</taxon>
    </lineage>
</organism>
<dbReference type="EMBL" id="FJ822135">
    <property type="protein sequence ID" value="ACO37095.1"/>
    <property type="molecule type" value="Genomic_DNA"/>
</dbReference>
<keyword evidence="2" id="KW-1185">Reference proteome</keyword>
<dbReference type="OrthoDB" id="671at857473"/>
<protein>
    <submittedName>
        <fullName evidence="1">Uncharacterized protein</fullName>
    </submittedName>
</protein>
<sequence length="123" mass="13984">MSNEMKREVFEKLAEGYSEVSDAYTNETGSPYYRDDEPNDLDEYDVALPDDLPTILECVSKEIKDGYGKNSLLDELAWANQDALPSSKVSKWINDNETLFAEAWSRGLWVVKETGEVTGYDEQ</sequence>
<evidence type="ECO:0000313" key="1">
    <source>
        <dbReference type="EMBL" id="ACO37095.1"/>
    </source>
</evidence>
<name>C1KFT4_9CAUD</name>
<dbReference type="GeneID" id="7751029"/>
<reference evidence="1 2" key="1">
    <citation type="journal article" date="2009" name="Gene">
        <title>Genome of a virulent bacteriophage Lb338-1 that lyses the probiotic Lactobacillus paracasei cheese strain.</title>
        <authorList>
            <person name="Alemayehu D."/>
            <person name="Ross R.P."/>
            <person name="O'Sullivan O."/>
            <person name="Coffey A."/>
            <person name="Stanton C."/>
            <person name="Fitzgerald G.F."/>
            <person name="McAuliffe O."/>
        </authorList>
    </citation>
    <scope>NUCLEOTIDE SEQUENCE [LARGE SCALE GENOMIC DNA]</scope>
    <source>
        <strain evidence="1">Lb338-1</strain>
    </source>
</reference>
<accession>C1KFT4</accession>
<dbReference type="KEGG" id="vg:7751029"/>
<dbReference type="Proteomes" id="UP000001878">
    <property type="component" value="Segment"/>
</dbReference>
<proteinExistence type="predicted"/>
<evidence type="ECO:0000313" key="2">
    <source>
        <dbReference type="Proteomes" id="UP000001878"/>
    </source>
</evidence>